<feature type="transmembrane region" description="Helical" evidence="1">
    <location>
        <begin position="130"/>
        <end position="150"/>
    </location>
</feature>
<accession>A0A916UE33</accession>
<evidence type="ECO:0000313" key="2">
    <source>
        <dbReference type="EMBL" id="GGC69017.1"/>
    </source>
</evidence>
<keyword evidence="1" id="KW-1133">Transmembrane helix</keyword>
<name>A0A916UE33_9BURK</name>
<dbReference type="Proteomes" id="UP000637423">
    <property type="component" value="Unassembled WGS sequence"/>
</dbReference>
<keyword evidence="3" id="KW-1185">Reference proteome</keyword>
<comment type="caution">
    <text evidence="2">The sequence shown here is derived from an EMBL/GenBank/DDBJ whole genome shotgun (WGS) entry which is preliminary data.</text>
</comment>
<keyword evidence="1" id="KW-0812">Transmembrane</keyword>
<evidence type="ECO:0008006" key="4">
    <source>
        <dbReference type="Google" id="ProtNLM"/>
    </source>
</evidence>
<evidence type="ECO:0000313" key="3">
    <source>
        <dbReference type="Proteomes" id="UP000637423"/>
    </source>
</evidence>
<dbReference type="AlphaFoldDB" id="A0A916UE33"/>
<feature type="transmembrane region" description="Helical" evidence="1">
    <location>
        <begin position="97"/>
        <end position="118"/>
    </location>
</feature>
<proteinExistence type="predicted"/>
<organism evidence="2 3">
    <name type="scientific">Undibacterium terreum</name>
    <dbReference type="NCBI Taxonomy" id="1224302"/>
    <lineage>
        <taxon>Bacteria</taxon>
        <taxon>Pseudomonadati</taxon>
        <taxon>Pseudomonadota</taxon>
        <taxon>Betaproteobacteria</taxon>
        <taxon>Burkholderiales</taxon>
        <taxon>Oxalobacteraceae</taxon>
        <taxon>Undibacterium</taxon>
    </lineage>
</organism>
<gene>
    <name evidence="2" type="ORF">GCM10011396_15060</name>
</gene>
<feature type="transmembrane region" description="Helical" evidence="1">
    <location>
        <begin position="21"/>
        <end position="38"/>
    </location>
</feature>
<evidence type="ECO:0000256" key="1">
    <source>
        <dbReference type="SAM" id="Phobius"/>
    </source>
</evidence>
<keyword evidence="1" id="KW-0472">Membrane</keyword>
<protein>
    <recommendedName>
        <fullName evidence="4">Peptidase M50B-like</fullName>
    </recommendedName>
</protein>
<reference evidence="2" key="1">
    <citation type="journal article" date="2014" name="Int. J. Syst. Evol. Microbiol.">
        <title>Complete genome sequence of Corynebacterium casei LMG S-19264T (=DSM 44701T), isolated from a smear-ripened cheese.</title>
        <authorList>
            <consortium name="US DOE Joint Genome Institute (JGI-PGF)"/>
            <person name="Walter F."/>
            <person name="Albersmeier A."/>
            <person name="Kalinowski J."/>
            <person name="Ruckert C."/>
        </authorList>
    </citation>
    <scope>NUCLEOTIDE SEQUENCE</scope>
    <source>
        <strain evidence="2">CGMCC 1.10998</strain>
    </source>
</reference>
<reference evidence="2" key="2">
    <citation type="submission" date="2020-09" db="EMBL/GenBank/DDBJ databases">
        <authorList>
            <person name="Sun Q."/>
            <person name="Zhou Y."/>
        </authorList>
    </citation>
    <scope>NUCLEOTIDE SEQUENCE</scope>
    <source>
        <strain evidence="2">CGMCC 1.10998</strain>
    </source>
</reference>
<sequence length="181" mass="20271">MSFFHACTDLAPAYLCKYQDLAIYLLPSALLALLIRFLSARYPVFFLFTLAGTISHEAAHFLVGLLTGARPVSFSVIPRRSGNSWELGSVALSNLRWYNAAPAALAPFLIIIIPIIVAFWRTQAGLKFELFDIALAFALAPQFLSFWPSWVDWKLAVRSWPYLVFAAAGWWLMAQGPRFPA</sequence>
<dbReference type="RefSeq" id="WP_188565295.1">
    <property type="nucleotide sequence ID" value="NZ_BMED01000001.1"/>
</dbReference>
<dbReference type="EMBL" id="BMED01000001">
    <property type="protein sequence ID" value="GGC69017.1"/>
    <property type="molecule type" value="Genomic_DNA"/>
</dbReference>
<feature type="transmembrane region" description="Helical" evidence="1">
    <location>
        <begin position="156"/>
        <end position="174"/>
    </location>
</feature>